<evidence type="ECO:0000256" key="8">
    <source>
        <dbReference type="ARBA" id="ARBA00023136"/>
    </source>
</evidence>
<evidence type="ECO:0000256" key="6">
    <source>
        <dbReference type="ARBA" id="ARBA00023053"/>
    </source>
</evidence>
<keyword evidence="9 11" id="KW-0739">Sodium transport</keyword>
<keyword evidence="3 11" id="KW-0894">Sodium channel</keyword>
<evidence type="ECO:0000256" key="11">
    <source>
        <dbReference type="RuleBase" id="RU000679"/>
    </source>
</evidence>
<keyword evidence="10 11" id="KW-0407">Ion channel</keyword>
<evidence type="ECO:0000313" key="13">
    <source>
        <dbReference type="EMBL" id="CAF4410788.1"/>
    </source>
</evidence>
<protein>
    <submittedName>
        <fullName evidence="13">Uncharacterized protein</fullName>
    </submittedName>
</protein>
<evidence type="ECO:0000256" key="5">
    <source>
        <dbReference type="ARBA" id="ARBA00022989"/>
    </source>
</evidence>
<evidence type="ECO:0000256" key="12">
    <source>
        <dbReference type="SAM" id="Phobius"/>
    </source>
</evidence>
<dbReference type="InterPro" id="IPR001873">
    <property type="entry name" value="ENaC"/>
</dbReference>
<dbReference type="Gene3D" id="1.10.287.770">
    <property type="entry name" value="YojJ-like"/>
    <property type="match status" value="1"/>
</dbReference>
<proteinExistence type="inferred from homology"/>
<keyword evidence="7 11" id="KW-0406">Ion transport</keyword>
<evidence type="ECO:0000256" key="10">
    <source>
        <dbReference type="ARBA" id="ARBA00023303"/>
    </source>
</evidence>
<evidence type="ECO:0000256" key="4">
    <source>
        <dbReference type="ARBA" id="ARBA00022692"/>
    </source>
</evidence>
<gene>
    <name evidence="13" type="ORF">OKA104_LOCUS51933</name>
</gene>
<keyword evidence="8 12" id="KW-0472">Membrane</keyword>
<evidence type="ECO:0000256" key="2">
    <source>
        <dbReference type="ARBA" id="ARBA00022448"/>
    </source>
</evidence>
<dbReference type="Proteomes" id="UP000663881">
    <property type="component" value="Unassembled WGS sequence"/>
</dbReference>
<organism evidence="13 14">
    <name type="scientific">Adineta steineri</name>
    <dbReference type="NCBI Taxonomy" id="433720"/>
    <lineage>
        <taxon>Eukaryota</taxon>
        <taxon>Metazoa</taxon>
        <taxon>Spiralia</taxon>
        <taxon>Gnathifera</taxon>
        <taxon>Rotifera</taxon>
        <taxon>Eurotatoria</taxon>
        <taxon>Bdelloidea</taxon>
        <taxon>Adinetida</taxon>
        <taxon>Adinetidae</taxon>
        <taxon>Adineta</taxon>
    </lineage>
</organism>
<keyword evidence="4 11" id="KW-0812">Transmembrane</keyword>
<dbReference type="GO" id="GO:0005272">
    <property type="term" value="F:sodium channel activity"/>
    <property type="evidence" value="ECO:0007669"/>
    <property type="project" value="UniProtKB-KW"/>
</dbReference>
<keyword evidence="2 11" id="KW-0813">Transport</keyword>
<comment type="subcellular location">
    <subcellularLocation>
        <location evidence="1">Membrane</location>
        <topology evidence="1">Multi-pass membrane protein</topology>
    </subcellularLocation>
</comment>
<comment type="similarity">
    <text evidence="11">Belongs to the amiloride-sensitive sodium channel (TC 1.A.6) family.</text>
</comment>
<keyword evidence="5 12" id="KW-1133">Transmembrane helix</keyword>
<evidence type="ECO:0000256" key="3">
    <source>
        <dbReference type="ARBA" id="ARBA00022461"/>
    </source>
</evidence>
<name>A0A820PV73_9BILA</name>
<evidence type="ECO:0000256" key="9">
    <source>
        <dbReference type="ARBA" id="ARBA00023201"/>
    </source>
</evidence>
<evidence type="ECO:0000313" key="14">
    <source>
        <dbReference type="Proteomes" id="UP000663881"/>
    </source>
</evidence>
<feature type="transmembrane region" description="Helical" evidence="12">
    <location>
        <begin position="6"/>
        <end position="29"/>
    </location>
</feature>
<feature type="non-terminal residue" evidence="13">
    <location>
        <position position="1"/>
    </location>
</feature>
<dbReference type="Pfam" id="PF00858">
    <property type="entry name" value="ASC"/>
    <property type="match status" value="1"/>
</dbReference>
<accession>A0A820PV73</accession>
<dbReference type="GO" id="GO:0016020">
    <property type="term" value="C:membrane"/>
    <property type="evidence" value="ECO:0007669"/>
    <property type="project" value="UniProtKB-SubCell"/>
</dbReference>
<sequence length="40" mass="4638">SNVGGQTGLWIGISFLSLMELAEMIYRLIRSQCHRLWTRT</sequence>
<dbReference type="AlphaFoldDB" id="A0A820PV73"/>
<keyword evidence="6" id="KW-0915">Sodium</keyword>
<evidence type="ECO:0000256" key="7">
    <source>
        <dbReference type="ARBA" id="ARBA00023065"/>
    </source>
</evidence>
<evidence type="ECO:0000256" key="1">
    <source>
        <dbReference type="ARBA" id="ARBA00004141"/>
    </source>
</evidence>
<reference evidence="13" key="1">
    <citation type="submission" date="2021-02" db="EMBL/GenBank/DDBJ databases">
        <authorList>
            <person name="Nowell W R."/>
        </authorList>
    </citation>
    <scope>NUCLEOTIDE SEQUENCE</scope>
</reference>
<dbReference type="EMBL" id="CAJOAY010029132">
    <property type="protein sequence ID" value="CAF4410788.1"/>
    <property type="molecule type" value="Genomic_DNA"/>
</dbReference>
<comment type="caution">
    <text evidence="13">The sequence shown here is derived from an EMBL/GenBank/DDBJ whole genome shotgun (WGS) entry which is preliminary data.</text>
</comment>